<dbReference type="OrthoDB" id="9797953at2"/>
<dbReference type="PANTHER" id="PTHR23537">
    <property type="match status" value="1"/>
</dbReference>
<dbReference type="InterPro" id="IPR020846">
    <property type="entry name" value="MFS_dom"/>
</dbReference>
<feature type="domain" description="Major facilitator superfamily (MFS) profile" evidence="5">
    <location>
        <begin position="12"/>
        <end position="392"/>
    </location>
</feature>
<evidence type="ECO:0000256" key="2">
    <source>
        <dbReference type="ARBA" id="ARBA00022989"/>
    </source>
</evidence>
<dbReference type="InterPro" id="IPR010645">
    <property type="entry name" value="MFS_4"/>
</dbReference>
<dbReference type="GO" id="GO:0005886">
    <property type="term" value="C:plasma membrane"/>
    <property type="evidence" value="ECO:0007669"/>
    <property type="project" value="TreeGrafter"/>
</dbReference>
<feature type="transmembrane region" description="Helical" evidence="4">
    <location>
        <begin position="282"/>
        <end position="301"/>
    </location>
</feature>
<organism evidence="6 7">
    <name type="scientific">Galbibacter orientalis DSM 19592</name>
    <dbReference type="NCBI Taxonomy" id="926559"/>
    <lineage>
        <taxon>Bacteria</taxon>
        <taxon>Pseudomonadati</taxon>
        <taxon>Bacteroidota</taxon>
        <taxon>Flavobacteriia</taxon>
        <taxon>Flavobacteriales</taxon>
        <taxon>Flavobacteriaceae</taxon>
        <taxon>Galbibacter</taxon>
    </lineage>
</organism>
<dbReference type="Pfam" id="PF06779">
    <property type="entry name" value="MFS_4"/>
    <property type="match status" value="1"/>
</dbReference>
<keyword evidence="7" id="KW-1185">Reference proteome</keyword>
<dbReference type="SUPFAM" id="SSF103473">
    <property type="entry name" value="MFS general substrate transporter"/>
    <property type="match status" value="1"/>
</dbReference>
<dbReference type="STRING" id="926559.JoomaDRAFT_3714"/>
<sequence length="393" mass="42334">MNKELKKKYPIGYSFTGLAALLVGIGIGRFGYPPLIPEIINQKWFTIAQADYLGAANLTGYIIGSMIATLLNRYIPSVTLIRVMLLFTAITFLGCSFQLSFLLYFTLRVIAGITGGVLMVLTAPTLFKYTSNDKKGLVGGLVFSGVGIGIALSGTIIPLLVDKGLSITWFAYVITAIVLISVTWNGWPNGSNEKHKITSLTYGSGSRVWNKTIILLIVSYASNAVGFVPHTVFWVDFISRGLKLGIGKGTQLWVLLGIAAALGPLLTGYIADKIGFAKSIRISLLIKAIGVILPLMSTSIWSLAASSVFVGSLALGISSLAAGRTGELVSQSHQKKVWSYMTVTYSVAHALTAYVLTYLFSRYGSYTMLFTIGSISLIIGSIADYWSSKSVRQ</sequence>
<dbReference type="Proteomes" id="UP000004690">
    <property type="component" value="Unassembled WGS sequence"/>
</dbReference>
<dbReference type="PANTHER" id="PTHR23537:SF1">
    <property type="entry name" value="SUGAR TRANSPORTER"/>
    <property type="match status" value="1"/>
</dbReference>
<evidence type="ECO:0000313" key="7">
    <source>
        <dbReference type="Proteomes" id="UP000004690"/>
    </source>
</evidence>
<feature type="transmembrane region" description="Helical" evidence="4">
    <location>
        <begin position="167"/>
        <end position="187"/>
    </location>
</feature>
<evidence type="ECO:0000259" key="5">
    <source>
        <dbReference type="PROSITE" id="PS50850"/>
    </source>
</evidence>
<protein>
    <submittedName>
        <fullName evidence="6">Arabinose efflux permease family protein</fullName>
    </submittedName>
</protein>
<feature type="transmembrane region" description="Helical" evidence="4">
    <location>
        <begin position="139"/>
        <end position="161"/>
    </location>
</feature>
<keyword evidence="1 4" id="KW-0812">Transmembrane</keyword>
<reference evidence="6 7" key="1">
    <citation type="submission" date="2012-02" db="EMBL/GenBank/DDBJ databases">
        <title>Improved High-Quality Draft genome of Joostella marina DSM 19592.</title>
        <authorList>
            <consortium name="US DOE Joint Genome Institute (JGI-PGF)"/>
            <person name="Lucas S."/>
            <person name="Copeland A."/>
            <person name="Lapidus A."/>
            <person name="Bruce D."/>
            <person name="Goodwin L."/>
            <person name="Pitluck S."/>
            <person name="Peters L."/>
            <person name="Chertkov O."/>
            <person name="Ovchinnikova G."/>
            <person name="Kyrpides N."/>
            <person name="Mavromatis K."/>
            <person name="Detter J.C."/>
            <person name="Han C."/>
            <person name="Land M."/>
            <person name="Hauser L."/>
            <person name="Markowitz V."/>
            <person name="Cheng J.-F."/>
            <person name="Hugenholtz P."/>
            <person name="Woyke T."/>
            <person name="Wu D."/>
            <person name="Tindall B."/>
            <person name="Brambilla E."/>
            <person name="Klenk H.-P."/>
            <person name="Eisen J.A."/>
        </authorList>
    </citation>
    <scope>NUCLEOTIDE SEQUENCE [LARGE SCALE GENOMIC DNA]</scope>
    <source>
        <strain evidence="6 7">DSM 19592</strain>
    </source>
</reference>
<keyword evidence="2 4" id="KW-1133">Transmembrane helix</keyword>
<name>I3CAK4_9FLAO</name>
<dbReference type="eggNOG" id="COG2814">
    <property type="taxonomic scope" value="Bacteria"/>
</dbReference>
<feature type="transmembrane region" description="Helical" evidence="4">
    <location>
        <begin position="52"/>
        <end position="71"/>
    </location>
</feature>
<evidence type="ECO:0000256" key="1">
    <source>
        <dbReference type="ARBA" id="ARBA00022692"/>
    </source>
</evidence>
<dbReference type="RefSeq" id="WP_008615098.1">
    <property type="nucleotide sequence ID" value="NZ_JH651379.1"/>
</dbReference>
<gene>
    <name evidence="6" type="ORF">JoomaDRAFT_3714</name>
</gene>
<accession>I3CAK4</accession>
<dbReference type="InterPro" id="IPR036259">
    <property type="entry name" value="MFS_trans_sf"/>
</dbReference>
<feature type="transmembrane region" description="Helical" evidence="4">
    <location>
        <begin position="366"/>
        <end position="386"/>
    </location>
</feature>
<feature type="transmembrane region" description="Helical" evidence="4">
    <location>
        <begin position="252"/>
        <end position="270"/>
    </location>
</feature>
<evidence type="ECO:0000256" key="4">
    <source>
        <dbReference type="SAM" id="Phobius"/>
    </source>
</evidence>
<keyword evidence="3 4" id="KW-0472">Membrane</keyword>
<dbReference type="Gene3D" id="1.20.1250.20">
    <property type="entry name" value="MFS general substrate transporter like domains"/>
    <property type="match status" value="2"/>
</dbReference>
<feature type="transmembrane region" description="Helical" evidence="4">
    <location>
        <begin position="208"/>
        <end position="232"/>
    </location>
</feature>
<feature type="transmembrane region" description="Helical" evidence="4">
    <location>
        <begin position="109"/>
        <end position="127"/>
    </location>
</feature>
<dbReference type="PROSITE" id="PS50850">
    <property type="entry name" value="MFS"/>
    <property type="match status" value="1"/>
</dbReference>
<dbReference type="GO" id="GO:0022857">
    <property type="term" value="F:transmembrane transporter activity"/>
    <property type="evidence" value="ECO:0007669"/>
    <property type="project" value="InterPro"/>
</dbReference>
<feature type="transmembrane region" description="Helical" evidence="4">
    <location>
        <begin position="83"/>
        <end position="103"/>
    </location>
</feature>
<feature type="transmembrane region" description="Helical" evidence="4">
    <location>
        <begin position="337"/>
        <end position="360"/>
    </location>
</feature>
<evidence type="ECO:0000313" key="6">
    <source>
        <dbReference type="EMBL" id="EIJ40647.1"/>
    </source>
</evidence>
<dbReference type="AlphaFoldDB" id="I3CAK4"/>
<feature type="transmembrane region" description="Helical" evidence="4">
    <location>
        <begin position="12"/>
        <end position="32"/>
    </location>
</feature>
<proteinExistence type="predicted"/>
<evidence type="ECO:0000256" key="3">
    <source>
        <dbReference type="ARBA" id="ARBA00023136"/>
    </source>
</evidence>
<dbReference type="EMBL" id="JH651379">
    <property type="protein sequence ID" value="EIJ40647.1"/>
    <property type="molecule type" value="Genomic_DNA"/>
</dbReference>
<dbReference type="HOGENOM" id="CLU_001265_7_1_10"/>